<accession>A0AA39L1H5</accession>
<sequence>MKDSRMRCVERRVEGVWESNFVQSNSHGSRIEKDIDNRQIALGRHTQSYWMLIERAVAMSRILEFGGCGLRMRVLVVIRERPCKSWEWNCETGGWKRELQPKVRDVRMGEATAGF</sequence>
<name>A0AA39L1H5_MICHY</name>
<organism evidence="1 2">
    <name type="scientific">Microctonus hyperodae</name>
    <name type="common">Parasitoid wasp</name>
    <dbReference type="NCBI Taxonomy" id="165561"/>
    <lineage>
        <taxon>Eukaryota</taxon>
        <taxon>Metazoa</taxon>
        <taxon>Ecdysozoa</taxon>
        <taxon>Arthropoda</taxon>
        <taxon>Hexapoda</taxon>
        <taxon>Insecta</taxon>
        <taxon>Pterygota</taxon>
        <taxon>Neoptera</taxon>
        <taxon>Endopterygota</taxon>
        <taxon>Hymenoptera</taxon>
        <taxon>Apocrita</taxon>
        <taxon>Ichneumonoidea</taxon>
        <taxon>Braconidae</taxon>
        <taxon>Euphorinae</taxon>
        <taxon>Microctonus</taxon>
    </lineage>
</organism>
<dbReference type="EMBL" id="JAQQBR010000002">
    <property type="protein sequence ID" value="KAK0181451.1"/>
    <property type="molecule type" value="Genomic_DNA"/>
</dbReference>
<protein>
    <submittedName>
        <fullName evidence="1">Uncharacterized protein</fullName>
    </submittedName>
</protein>
<dbReference type="AlphaFoldDB" id="A0AA39L1H5"/>
<evidence type="ECO:0000313" key="2">
    <source>
        <dbReference type="Proteomes" id="UP001168972"/>
    </source>
</evidence>
<gene>
    <name evidence="1" type="ORF">PV327_003738</name>
</gene>
<reference evidence="1" key="1">
    <citation type="journal article" date="2023" name="bioRxiv">
        <title>Scaffold-level genome assemblies of two parasitoid biocontrol wasps reveal the parthenogenesis mechanism and an associated novel virus.</title>
        <authorList>
            <person name="Inwood S."/>
            <person name="Skelly J."/>
            <person name="Guhlin J."/>
            <person name="Harrop T."/>
            <person name="Goldson S."/>
            <person name="Dearden P."/>
        </authorList>
    </citation>
    <scope>NUCLEOTIDE SEQUENCE</scope>
    <source>
        <strain evidence="1">Lincoln</strain>
        <tissue evidence="1">Whole body</tissue>
    </source>
</reference>
<evidence type="ECO:0000313" key="1">
    <source>
        <dbReference type="EMBL" id="KAK0181451.1"/>
    </source>
</evidence>
<comment type="caution">
    <text evidence="1">The sequence shown here is derived from an EMBL/GenBank/DDBJ whole genome shotgun (WGS) entry which is preliminary data.</text>
</comment>
<keyword evidence="2" id="KW-1185">Reference proteome</keyword>
<dbReference type="Proteomes" id="UP001168972">
    <property type="component" value="Unassembled WGS sequence"/>
</dbReference>
<reference evidence="1" key="2">
    <citation type="submission" date="2023-03" db="EMBL/GenBank/DDBJ databases">
        <authorList>
            <person name="Inwood S.N."/>
            <person name="Skelly J.G."/>
            <person name="Guhlin J."/>
            <person name="Harrop T.W.R."/>
            <person name="Goldson S.G."/>
            <person name="Dearden P.K."/>
        </authorList>
    </citation>
    <scope>NUCLEOTIDE SEQUENCE</scope>
    <source>
        <strain evidence="1">Lincoln</strain>
        <tissue evidence="1">Whole body</tissue>
    </source>
</reference>
<proteinExistence type="predicted"/>